<proteinExistence type="predicted"/>
<sequence>MVRQALFRASVIPGTSGLGHVLKLLPSLTTSSAEVEEVMEAIGEAAQEGVTVAGT</sequence>
<gene>
    <name evidence="1" type="ORF">H4687_000750</name>
</gene>
<keyword evidence="2" id="KW-1185">Reference proteome</keyword>
<reference evidence="1 2" key="1">
    <citation type="submission" date="2020-10" db="EMBL/GenBank/DDBJ databases">
        <title>Sequencing the genomes of 1000 actinobacteria strains.</title>
        <authorList>
            <person name="Klenk H.-P."/>
        </authorList>
    </citation>
    <scope>NUCLEOTIDE SEQUENCE [LARGE SCALE GENOMIC DNA]</scope>
    <source>
        <strain evidence="1 2">DSM 41803</strain>
    </source>
</reference>
<keyword evidence="1" id="KW-0032">Aminotransferase</keyword>
<keyword evidence="1" id="KW-0808">Transferase</keyword>
<name>A0A8I0TP98_9ACTN</name>
<dbReference type="Gene3D" id="3.90.1150.10">
    <property type="entry name" value="Aspartate Aminotransferase, domain 1"/>
    <property type="match status" value="1"/>
</dbReference>
<dbReference type="AlphaFoldDB" id="A0A8I0TP98"/>
<evidence type="ECO:0000313" key="2">
    <source>
        <dbReference type="Proteomes" id="UP000629287"/>
    </source>
</evidence>
<accession>A0A8I0TP98</accession>
<dbReference type="GO" id="GO:0008483">
    <property type="term" value="F:transaminase activity"/>
    <property type="evidence" value="ECO:0007669"/>
    <property type="project" value="UniProtKB-KW"/>
</dbReference>
<dbReference type="RefSeq" id="WP_159026158.1">
    <property type="nucleotide sequence ID" value="NZ_JADBGF010000001.1"/>
</dbReference>
<organism evidence="1 2">
    <name type="scientific">Streptomyces stelliscabiei</name>
    <dbReference type="NCBI Taxonomy" id="146820"/>
    <lineage>
        <taxon>Bacteria</taxon>
        <taxon>Bacillati</taxon>
        <taxon>Actinomycetota</taxon>
        <taxon>Actinomycetes</taxon>
        <taxon>Kitasatosporales</taxon>
        <taxon>Streptomycetaceae</taxon>
        <taxon>Streptomyces</taxon>
    </lineage>
</organism>
<dbReference type="EMBL" id="JADBGF010000001">
    <property type="protein sequence ID" value="MBE1594621.1"/>
    <property type="molecule type" value="Genomic_DNA"/>
</dbReference>
<protein>
    <submittedName>
        <fullName evidence="1">4-aminobutyrate aminotransferase-like enzyme</fullName>
    </submittedName>
</protein>
<comment type="caution">
    <text evidence="1">The sequence shown here is derived from an EMBL/GenBank/DDBJ whole genome shotgun (WGS) entry which is preliminary data.</text>
</comment>
<dbReference type="Proteomes" id="UP000629287">
    <property type="component" value="Unassembled WGS sequence"/>
</dbReference>
<evidence type="ECO:0000313" key="1">
    <source>
        <dbReference type="EMBL" id="MBE1594621.1"/>
    </source>
</evidence>
<dbReference type="GeneID" id="86825374"/>
<dbReference type="InterPro" id="IPR015422">
    <property type="entry name" value="PyrdxlP-dep_Trfase_small"/>
</dbReference>